<dbReference type="GO" id="GO:0016020">
    <property type="term" value="C:membrane"/>
    <property type="evidence" value="ECO:0007669"/>
    <property type="project" value="UniProtKB-SubCell"/>
</dbReference>
<dbReference type="InterPro" id="IPR001750">
    <property type="entry name" value="ND/Mrp_TM"/>
</dbReference>
<evidence type="ECO:0000259" key="7">
    <source>
        <dbReference type="Pfam" id="PF00361"/>
    </source>
</evidence>
<evidence type="ECO:0000256" key="6">
    <source>
        <dbReference type="SAM" id="Phobius"/>
    </source>
</evidence>
<feature type="domain" description="NADH:quinone oxidoreductase/Mrp antiporter transmembrane" evidence="7">
    <location>
        <begin position="124"/>
        <end position="187"/>
    </location>
</feature>
<dbReference type="PANTHER" id="PTHR22773">
    <property type="entry name" value="NADH DEHYDROGENASE"/>
    <property type="match status" value="1"/>
</dbReference>
<evidence type="ECO:0000313" key="8">
    <source>
        <dbReference type="EMBL" id="PZQ43899.1"/>
    </source>
</evidence>
<feature type="transmembrane region" description="Helical" evidence="6">
    <location>
        <begin position="15"/>
        <end position="32"/>
    </location>
</feature>
<accession>A0A2W5MUM3</accession>
<keyword evidence="2 5" id="KW-0812">Transmembrane</keyword>
<gene>
    <name evidence="8" type="ORF">DI551_11205</name>
</gene>
<evidence type="ECO:0000256" key="2">
    <source>
        <dbReference type="ARBA" id="ARBA00022692"/>
    </source>
</evidence>
<dbReference type="AlphaFoldDB" id="A0A2W5MUM3"/>
<dbReference type="GO" id="GO:0012505">
    <property type="term" value="C:endomembrane system"/>
    <property type="evidence" value="ECO:0007669"/>
    <property type="project" value="UniProtKB-SubCell"/>
</dbReference>
<feature type="transmembrane region" description="Helical" evidence="6">
    <location>
        <begin position="159"/>
        <end position="182"/>
    </location>
</feature>
<feature type="transmembrane region" description="Helical" evidence="6">
    <location>
        <begin position="77"/>
        <end position="97"/>
    </location>
</feature>
<proteinExistence type="predicted"/>
<keyword evidence="4 6" id="KW-0472">Membrane</keyword>
<dbReference type="EMBL" id="QFQB01000122">
    <property type="protein sequence ID" value="PZQ43899.1"/>
    <property type="molecule type" value="Genomic_DNA"/>
</dbReference>
<feature type="transmembrane region" description="Helical" evidence="6">
    <location>
        <begin position="104"/>
        <end position="122"/>
    </location>
</feature>
<comment type="subcellular location">
    <subcellularLocation>
        <location evidence="1">Endomembrane system</location>
        <topology evidence="1">Multi-pass membrane protein</topology>
    </subcellularLocation>
    <subcellularLocation>
        <location evidence="5">Membrane</location>
        <topology evidence="5">Multi-pass membrane protein</topology>
    </subcellularLocation>
</comment>
<evidence type="ECO:0000256" key="5">
    <source>
        <dbReference type="RuleBase" id="RU000320"/>
    </source>
</evidence>
<sequence>MNDFATQLMPLLPELFLAGAGLLLLIIGVFGGDRHATRVSVLTMIAFAGALVLLLLGSWERVDVLNGMFVMDQFGGIVKLIVLFGMIVSVALSIRYVEHDNIARFEYPVLMLFAGLGMMLMISAHDMLSLYMGLELQSLAAYVLASIRRDNAKSAEAGLKYFVLGSIAAGLLLFGISLVYGYTGSTN</sequence>
<evidence type="ECO:0000256" key="3">
    <source>
        <dbReference type="ARBA" id="ARBA00022989"/>
    </source>
</evidence>
<dbReference type="Pfam" id="PF00361">
    <property type="entry name" value="Proton_antipo_M"/>
    <property type="match status" value="1"/>
</dbReference>
<protein>
    <submittedName>
        <fullName evidence="8">NADH-quinone oxidoreductase subunit N</fullName>
    </submittedName>
</protein>
<reference evidence="8 9" key="1">
    <citation type="submission" date="2017-08" db="EMBL/GenBank/DDBJ databases">
        <title>Infants hospitalized years apart are colonized by the same room-sourced microbial strains.</title>
        <authorList>
            <person name="Brooks B."/>
            <person name="Olm M.R."/>
            <person name="Firek B.A."/>
            <person name="Baker R."/>
            <person name="Thomas B.C."/>
            <person name="Morowitz M.J."/>
            <person name="Banfield J.F."/>
        </authorList>
    </citation>
    <scope>NUCLEOTIDE SEQUENCE [LARGE SCALE GENOMIC DNA]</scope>
    <source>
        <strain evidence="8">S2_005_002_R2_29</strain>
    </source>
</reference>
<feature type="non-terminal residue" evidence="8">
    <location>
        <position position="187"/>
    </location>
</feature>
<organism evidence="8 9">
    <name type="scientific">Micavibrio aeruginosavorus</name>
    <dbReference type="NCBI Taxonomy" id="349221"/>
    <lineage>
        <taxon>Bacteria</taxon>
        <taxon>Pseudomonadati</taxon>
        <taxon>Bdellovibrionota</taxon>
        <taxon>Bdellovibrionia</taxon>
        <taxon>Bdellovibrionales</taxon>
        <taxon>Pseudobdellovibrionaceae</taxon>
        <taxon>Micavibrio</taxon>
    </lineage>
</organism>
<dbReference type="Proteomes" id="UP000249417">
    <property type="component" value="Unassembled WGS sequence"/>
</dbReference>
<keyword evidence="3 6" id="KW-1133">Transmembrane helix</keyword>
<comment type="caution">
    <text evidence="8">The sequence shown here is derived from an EMBL/GenBank/DDBJ whole genome shotgun (WGS) entry which is preliminary data.</text>
</comment>
<feature type="transmembrane region" description="Helical" evidence="6">
    <location>
        <begin position="39"/>
        <end position="57"/>
    </location>
</feature>
<evidence type="ECO:0000313" key="9">
    <source>
        <dbReference type="Proteomes" id="UP000249417"/>
    </source>
</evidence>
<evidence type="ECO:0000256" key="1">
    <source>
        <dbReference type="ARBA" id="ARBA00004127"/>
    </source>
</evidence>
<name>A0A2W5MUM3_9BACT</name>
<evidence type="ECO:0000256" key="4">
    <source>
        <dbReference type="ARBA" id="ARBA00023136"/>
    </source>
</evidence>